<dbReference type="InterPro" id="IPR055204">
    <property type="entry name" value="HNRNPL_RRM"/>
</dbReference>
<dbReference type="FunFam" id="3.30.70.330:FF:000072">
    <property type="entry name" value="heterogeneous nuclear ribonucleoprotein L isoform X1"/>
    <property type="match status" value="1"/>
</dbReference>
<evidence type="ECO:0000256" key="2">
    <source>
        <dbReference type="ARBA" id="ARBA00022737"/>
    </source>
</evidence>
<dbReference type="PANTHER" id="PTHR15592">
    <property type="entry name" value="MATRIN 3/NUCLEAR PROTEIN 220-RELATED"/>
    <property type="match status" value="1"/>
</dbReference>
<dbReference type="EMBL" id="MTYJ01000021">
    <property type="protein sequence ID" value="OQV21812.1"/>
    <property type="molecule type" value="Genomic_DNA"/>
</dbReference>
<dbReference type="Proteomes" id="UP000192578">
    <property type="component" value="Unassembled WGS sequence"/>
</dbReference>
<dbReference type="OrthoDB" id="302770at2759"/>
<gene>
    <name evidence="7" type="ORF">BV898_04387</name>
</gene>
<dbReference type="GO" id="GO:0003723">
    <property type="term" value="F:RNA binding"/>
    <property type="evidence" value="ECO:0007669"/>
    <property type="project" value="UniProtKB-UniRule"/>
</dbReference>
<protein>
    <submittedName>
        <fullName evidence="7">Heterogeneous nuclear ribonucleoprotein L</fullName>
    </submittedName>
</protein>
<dbReference type="AlphaFoldDB" id="A0A1W0X3F1"/>
<name>A0A1W0X3F1_HYPEX</name>
<evidence type="ECO:0000313" key="8">
    <source>
        <dbReference type="Proteomes" id="UP000192578"/>
    </source>
</evidence>
<feature type="domain" description="RRM" evidence="6">
    <location>
        <begin position="361"/>
        <end position="435"/>
    </location>
</feature>
<evidence type="ECO:0000256" key="5">
    <source>
        <dbReference type="SAM" id="MobiDB-lite"/>
    </source>
</evidence>
<evidence type="ECO:0000256" key="4">
    <source>
        <dbReference type="PROSITE-ProRule" id="PRU00176"/>
    </source>
</evidence>
<reference evidence="8" key="1">
    <citation type="submission" date="2017-01" db="EMBL/GenBank/DDBJ databases">
        <title>Comparative genomics of anhydrobiosis in the tardigrade Hypsibius dujardini.</title>
        <authorList>
            <person name="Yoshida Y."/>
            <person name="Koutsovoulos G."/>
            <person name="Laetsch D."/>
            <person name="Stevens L."/>
            <person name="Kumar S."/>
            <person name="Horikawa D."/>
            <person name="Ishino K."/>
            <person name="Komine S."/>
            <person name="Tomita M."/>
            <person name="Blaxter M."/>
            <person name="Arakawa K."/>
        </authorList>
    </citation>
    <scope>NUCLEOTIDE SEQUENCE [LARGE SCALE GENOMIC DNA]</scope>
    <source>
        <strain evidence="8">Z151</strain>
    </source>
</reference>
<accession>A0A1W0X3F1</accession>
<feature type="compositionally biased region" description="Low complexity" evidence="5">
    <location>
        <begin position="249"/>
        <end position="261"/>
    </location>
</feature>
<comment type="caution">
    <text evidence="7">The sequence shown here is derived from an EMBL/GenBank/DDBJ whole genome shotgun (WGS) entry which is preliminary data.</text>
</comment>
<dbReference type="GO" id="GO:0006397">
    <property type="term" value="P:mRNA processing"/>
    <property type="evidence" value="ECO:0007669"/>
    <property type="project" value="InterPro"/>
</dbReference>
<dbReference type="InterPro" id="IPR006536">
    <property type="entry name" value="HnRNP-L/PTB"/>
</dbReference>
<evidence type="ECO:0000256" key="1">
    <source>
        <dbReference type="ARBA" id="ARBA00022553"/>
    </source>
</evidence>
<dbReference type="Gene3D" id="3.30.70.330">
    <property type="match status" value="4"/>
</dbReference>
<dbReference type="Pfam" id="PF22976">
    <property type="entry name" value="RRM_10"/>
    <property type="match status" value="1"/>
</dbReference>
<dbReference type="NCBIfam" id="TIGR01649">
    <property type="entry name" value="hnRNP-L_PTB"/>
    <property type="match status" value="1"/>
</dbReference>
<evidence type="ECO:0000313" key="7">
    <source>
        <dbReference type="EMBL" id="OQV21812.1"/>
    </source>
</evidence>
<dbReference type="InterPro" id="IPR021790">
    <property type="entry name" value="PTBP1-like_RRM2"/>
</dbReference>
<dbReference type="SUPFAM" id="SSF54928">
    <property type="entry name" value="RNA-binding domain, RBD"/>
    <property type="match status" value="3"/>
</dbReference>
<sequence length="584" mass="63574">MESPAAKRPRFEGTLPQYGAAPQMYGNNNNFNSNRGPAPPGSHRMPFNDTTPSPVVHIRTLPEMAVEADVAEAAGKFGVVKAVVMLPKKRQALVEMTDQEAATRVVQGGVLTIRGVDSAVNYSTSQKIHRTGGNVDDPLKEHNVLLLSVNNAIYPIDVDVIHKICSPHGNVQRIVVFRKLGIQAMVEFDTVQSAVTAKSFLNGADIYSGCCTLKIEFAKPLTLTILRNDKESWDYTRTDLPGPDPNARPQPLLQRPDQPVPGYGGSYATGPGQGFVDQPGPYDRQYPDSRSNSAAGGVAGYGPNSYGNQQGGYDQRNNQYGSYGSRQDSSSQYGGPQSGGHYDRGYNDRGYGGQQGNQDGTVAMLYGLSPEKFNCDRLFNLFCLYGNVQRIKFLKTKEGTAMIQMSDAGAMQRAIEQLNGIFIFEKKLQVAVSRQANLNEVPNPYPLGDGTPSYKDFTGSRNNRFSTNELASKNRITPPTRCLHFFNAPSGSDEEEVAEVFTRNGSVKPSITILQGKSERSCSGFAEWETMELAVEALILANHTEMPNKKIGHPYLFKVCFTQPGRPAHGGSGGGRGPGPMNQQ</sequence>
<feature type="compositionally biased region" description="Polar residues" evidence="5">
    <location>
        <begin position="305"/>
        <end position="326"/>
    </location>
</feature>
<dbReference type="CDD" id="cd12694">
    <property type="entry name" value="RRM2_hnRNPL_like"/>
    <property type="match status" value="1"/>
</dbReference>
<dbReference type="SMART" id="SM00360">
    <property type="entry name" value="RRM"/>
    <property type="match status" value="4"/>
</dbReference>
<dbReference type="GO" id="GO:1990904">
    <property type="term" value="C:ribonucleoprotein complex"/>
    <property type="evidence" value="ECO:0007669"/>
    <property type="project" value="UniProtKB-KW"/>
</dbReference>
<dbReference type="CDD" id="cd12424">
    <property type="entry name" value="RRM3_hnRNPL_like"/>
    <property type="match status" value="1"/>
</dbReference>
<evidence type="ECO:0000256" key="3">
    <source>
        <dbReference type="ARBA" id="ARBA00022884"/>
    </source>
</evidence>
<organism evidence="7 8">
    <name type="scientific">Hypsibius exemplaris</name>
    <name type="common">Freshwater tardigrade</name>
    <dbReference type="NCBI Taxonomy" id="2072580"/>
    <lineage>
        <taxon>Eukaryota</taxon>
        <taxon>Metazoa</taxon>
        <taxon>Ecdysozoa</taxon>
        <taxon>Tardigrada</taxon>
        <taxon>Eutardigrada</taxon>
        <taxon>Parachela</taxon>
        <taxon>Hypsibioidea</taxon>
        <taxon>Hypsibiidae</taxon>
        <taxon>Hypsibius</taxon>
    </lineage>
</organism>
<feature type="compositionally biased region" description="Gly residues" evidence="5">
    <location>
        <begin position="262"/>
        <end position="273"/>
    </location>
</feature>
<dbReference type="InterPro" id="IPR000504">
    <property type="entry name" value="RRM_dom"/>
</dbReference>
<feature type="region of interest" description="Disordered" evidence="5">
    <location>
        <begin position="1"/>
        <end position="42"/>
    </location>
</feature>
<dbReference type="Pfam" id="PF11835">
    <property type="entry name" value="RRM_8"/>
    <property type="match status" value="1"/>
</dbReference>
<dbReference type="InterPro" id="IPR035979">
    <property type="entry name" value="RBD_domain_sf"/>
</dbReference>
<feature type="region of interest" description="Disordered" evidence="5">
    <location>
        <begin position="234"/>
        <end position="355"/>
    </location>
</feature>
<evidence type="ECO:0000259" key="6">
    <source>
        <dbReference type="PROSITE" id="PS50102"/>
    </source>
</evidence>
<keyword evidence="7" id="KW-0687">Ribonucleoprotein</keyword>
<dbReference type="PROSITE" id="PS50102">
    <property type="entry name" value="RRM"/>
    <property type="match status" value="1"/>
</dbReference>
<keyword evidence="8" id="KW-1185">Reference proteome</keyword>
<keyword evidence="2" id="KW-0677">Repeat</keyword>
<keyword evidence="3 4" id="KW-0694">RNA-binding</keyword>
<proteinExistence type="predicted"/>
<keyword evidence="1" id="KW-0597">Phosphoprotein</keyword>
<dbReference type="GO" id="GO:0005634">
    <property type="term" value="C:nucleus"/>
    <property type="evidence" value="ECO:0007669"/>
    <property type="project" value="InterPro"/>
</dbReference>
<dbReference type="InterPro" id="IPR012677">
    <property type="entry name" value="Nucleotide-bd_a/b_plait_sf"/>
</dbReference>
<dbReference type="Pfam" id="PF13893">
    <property type="entry name" value="RRM_5"/>
    <property type="match status" value="1"/>
</dbReference>
<dbReference type="CDD" id="cd12427">
    <property type="entry name" value="RRM4_hnRNPL_like"/>
    <property type="match status" value="1"/>
</dbReference>